<evidence type="ECO:0000313" key="2">
    <source>
        <dbReference type="EMBL" id="CAI8014110.1"/>
    </source>
</evidence>
<dbReference type="Pfam" id="PF23342">
    <property type="entry name" value="WDR90_beta-prop_4th"/>
    <property type="match status" value="1"/>
</dbReference>
<keyword evidence="3" id="KW-1185">Reference proteome</keyword>
<reference evidence="2" key="1">
    <citation type="submission" date="2023-03" db="EMBL/GenBank/DDBJ databases">
        <authorList>
            <person name="Steffen K."/>
            <person name="Cardenas P."/>
        </authorList>
    </citation>
    <scope>NUCLEOTIDE SEQUENCE</scope>
</reference>
<dbReference type="Gene3D" id="2.130.10.10">
    <property type="entry name" value="YVTN repeat-like/Quinoprotein amine dehydrogenase"/>
    <property type="match status" value="1"/>
</dbReference>
<gene>
    <name evidence="2" type="ORF">GBAR_LOCUS8854</name>
</gene>
<proteinExistence type="predicted"/>
<dbReference type="InterPro" id="IPR015943">
    <property type="entry name" value="WD40/YVTN_repeat-like_dom_sf"/>
</dbReference>
<evidence type="ECO:0000313" key="3">
    <source>
        <dbReference type="Proteomes" id="UP001174909"/>
    </source>
</evidence>
<dbReference type="InterPro" id="IPR001680">
    <property type="entry name" value="WD40_rpt"/>
</dbReference>
<dbReference type="Proteomes" id="UP001174909">
    <property type="component" value="Unassembled WGS sequence"/>
</dbReference>
<organism evidence="2 3">
    <name type="scientific">Geodia barretti</name>
    <name type="common">Barrett's horny sponge</name>
    <dbReference type="NCBI Taxonomy" id="519541"/>
    <lineage>
        <taxon>Eukaryota</taxon>
        <taxon>Metazoa</taxon>
        <taxon>Porifera</taxon>
        <taxon>Demospongiae</taxon>
        <taxon>Heteroscleromorpha</taxon>
        <taxon>Tetractinellida</taxon>
        <taxon>Astrophorina</taxon>
        <taxon>Geodiidae</taxon>
        <taxon>Geodia</taxon>
    </lineage>
</organism>
<evidence type="ECO:0000259" key="1">
    <source>
        <dbReference type="Pfam" id="PF23342"/>
    </source>
</evidence>
<dbReference type="SMART" id="SM00320">
    <property type="entry name" value="WD40"/>
    <property type="match status" value="2"/>
</dbReference>
<accession>A0AA35WH51</accession>
<dbReference type="InterPro" id="IPR055440">
    <property type="entry name" value="Beta-prop_WDR90_4th"/>
</dbReference>
<comment type="caution">
    <text evidence="2">The sequence shown here is derived from an EMBL/GenBank/DDBJ whole genome shotgun (WGS) entry which is preliminary data.</text>
</comment>
<name>A0AA35WH51_GEOBA</name>
<dbReference type="AlphaFoldDB" id="A0AA35WH51"/>
<dbReference type="SUPFAM" id="SSF50978">
    <property type="entry name" value="WD40 repeat-like"/>
    <property type="match status" value="1"/>
</dbReference>
<dbReference type="InterPro" id="IPR036322">
    <property type="entry name" value="WD40_repeat_dom_sf"/>
</dbReference>
<feature type="domain" description="WDR90 4th beta-propeller" evidence="1">
    <location>
        <begin position="29"/>
        <end position="145"/>
    </location>
</feature>
<dbReference type="EMBL" id="CASHTH010001335">
    <property type="protein sequence ID" value="CAI8014110.1"/>
    <property type="molecule type" value="Genomic_DNA"/>
</dbReference>
<protein>
    <submittedName>
        <fullName evidence="2">WD repeat-containing protein 90</fullName>
    </submittedName>
</protein>
<sequence length="147" mass="16287">MSAISWTGSLPWTSHCPNGSRLRKGDKSMYELLPPSLVRFSPSDPDTLLYTGYGLERCLQFYSLSQKTVLRKYAITHWATCMDVSPLGHLIAIGCSERILKLMDYSEGSFQDFSGHSDSVSSLVFSVSGSSLISSSDCLTHVWTLLH</sequence>